<protein>
    <submittedName>
        <fullName evidence="6">Xaa-Pro peptidase family protein</fullName>
    </submittedName>
</protein>
<dbReference type="Proteomes" id="UP001500839">
    <property type="component" value="Unassembled WGS sequence"/>
</dbReference>
<reference evidence="7" key="1">
    <citation type="journal article" date="2019" name="Int. J. Syst. Evol. Microbiol.">
        <title>The Global Catalogue of Microorganisms (GCM) 10K type strain sequencing project: providing services to taxonomists for standard genome sequencing and annotation.</title>
        <authorList>
            <consortium name="The Broad Institute Genomics Platform"/>
            <consortium name="The Broad Institute Genome Sequencing Center for Infectious Disease"/>
            <person name="Wu L."/>
            <person name="Ma J."/>
        </authorList>
    </citation>
    <scope>NUCLEOTIDE SEQUENCE [LARGE SCALE GENOMIC DNA]</scope>
    <source>
        <strain evidence="7">JCM 18542</strain>
    </source>
</reference>
<keyword evidence="1" id="KW-0479">Metal-binding</keyword>
<dbReference type="InterPro" id="IPR000994">
    <property type="entry name" value="Pept_M24"/>
</dbReference>
<evidence type="ECO:0000256" key="1">
    <source>
        <dbReference type="ARBA" id="ARBA00022723"/>
    </source>
</evidence>
<dbReference type="SUPFAM" id="SSF53092">
    <property type="entry name" value="Creatinase/prolidase N-terminal domain"/>
    <property type="match status" value="1"/>
</dbReference>
<evidence type="ECO:0000256" key="3">
    <source>
        <dbReference type="SAM" id="MobiDB-lite"/>
    </source>
</evidence>
<accession>A0ABP9CNX6</accession>
<proteinExistence type="predicted"/>
<dbReference type="SUPFAM" id="SSF55920">
    <property type="entry name" value="Creatinase/aminopeptidase"/>
    <property type="match status" value="1"/>
</dbReference>
<dbReference type="Gene3D" id="3.90.230.10">
    <property type="entry name" value="Creatinase/methionine aminopeptidase superfamily"/>
    <property type="match status" value="1"/>
</dbReference>
<dbReference type="Gene3D" id="3.40.350.10">
    <property type="entry name" value="Creatinase/prolidase N-terminal domain"/>
    <property type="match status" value="1"/>
</dbReference>
<dbReference type="Pfam" id="PF00557">
    <property type="entry name" value="Peptidase_M24"/>
    <property type="match status" value="1"/>
</dbReference>
<dbReference type="InterPro" id="IPR050659">
    <property type="entry name" value="Peptidase_M24B"/>
</dbReference>
<evidence type="ECO:0000256" key="2">
    <source>
        <dbReference type="ARBA" id="ARBA00022801"/>
    </source>
</evidence>
<keyword evidence="7" id="KW-1185">Reference proteome</keyword>
<dbReference type="CDD" id="cd01092">
    <property type="entry name" value="APP-like"/>
    <property type="match status" value="1"/>
</dbReference>
<dbReference type="PANTHER" id="PTHR46112:SF8">
    <property type="entry name" value="CYTOPLASMIC PEPTIDASE PEPQ-RELATED"/>
    <property type="match status" value="1"/>
</dbReference>
<comment type="caution">
    <text evidence="6">The sequence shown here is derived from an EMBL/GenBank/DDBJ whole genome shotgun (WGS) entry which is preliminary data.</text>
</comment>
<dbReference type="InterPro" id="IPR001131">
    <property type="entry name" value="Peptidase_M24B_aminopep-P_CS"/>
</dbReference>
<organism evidence="6 7">
    <name type="scientific">Tomitella cavernea</name>
    <dbReference type="NCBI Taxonomy" id="1387982"/>
    <lineage>
        <taxon>Bacteria</taxon>
        <taxon>Bacillati</taxon>
        <taxon>Actinomycetota</taxon>
        <taxon>Actinomycetes</taxon>
        <taxon>Mycobacteriales</taxon>
        <taxon>Tomitella</taxon>
    </lineage>
</organism>
<dbReference type="PROSITE" id="PS00491">
    <property type="entry name" value="PROLINE_PEPTIDASE"/>
    <property type="match status" value="1"/>
</dbReference>
<dbReference type="InterPro" id="IPR036005">
    <property type="entry name" value="Creatinase/aminopeptidase-like"/>
</dbReference>
<dbReference type="EMBL" id="BAABKQ010000001">
    <property type="protein sequence ID" value="GAA4814475.1"/>
    <property type="molecule type" value="Genomic_DNA"/>
</dbReference>
<dbReference type="InterPro" id="IPR001714">
    <property type="entry name" value="Pept_M24_MAP"/>
</dbReference>
<dbReference type="PANTHER" id="PTHR46112">
    <property type="entry name" value="AMINOPEPTIDASE"/>
    <property type="match status" value="1"/>
</dbReference>
<feature type="domain" description="Peptidase M24" evidence="4">
    <location>
        <begin position="185"/>
        <end position="388"/>
    </location>
</feature>
<evidence type="ECO:0000259" key="5">
    <source>
        <dbReference type="Pfam" id="PF01321"/>
    </source>
</evidence>
<dbReference type="Pfam" id="PF01321">
    <property type="entry name" value="Creatinase_N"/>
    <property type="match status" value="1"/>
</dbReference>
<feature type="domain" description="Creatinase N-terminal" evidence="5">
    <location>
        <begin position="30"/>
        <end position="177"/>
    </location>
</feature>
<sequence>MAGSVCGVTDPHASRADHSHPPAQHLHAGRRDAVRSALRAHGVPMLVVTDLVNVRYLTGFTGSNAALLLVADESAGESPAGGTDGGTVLATDGRYTEQAAQQAPDVRVLIDRDCTHAVLADRFARRPDEVADAARVGFEAAAMSVADHAALADRLASSPTAVDLVPLTGVVESARLVKDDGEIALIARACAIGDAALRDLLAEGALAPGRTERQVARRLEWLMFEHGAEAIAFETIIACGANSAIPHHRPTDDVLRHGDLVKMDFGAVVGGYNSDMTRTVVLGEADAFQRDVYALVRRAQEAGVAAVRAGVTGADVDRAARAVIDEAGAGRLFTHGLGHGVGLRVHEAPPVSSGATGTLPAGAVVTVEPGVYHAGRGGVRIEDTLVVRDGGAEILTRTGKELRVV</sequence>
<keyword evidence="2" id="KW-0378">Hydrolase</keyword>
<dbReference type="PRINTS" id="PR00599">
    <property type="entry name" value="MAPEPTIDASE"/>
</dbReference>
<dbReference type="InterPro" id="IPR029149">
    <property type="entry name" value="Creatin/AminoP/Spt16_N"/>
</dbReference>
<name>A0ABP9CNX6_9ACTN</name>
<feature type="region of interest" description="Disordered" evidence="3">
    <location>
        <begin position="1"/>
        <end position="29"/>
    </location>
</feature>
<gene>
    <name evidence="6" type="ORF">GCM10023353_19710</name>
</gene>
<evidence type="ECO:0000313" key="6">
    <source>
        <dbReference type="EMBL" id="GAA4814475.1"/>
    </source>
</evidence>
<evidence type="ECO:0000313" key="7">
    <source>
        <dbReference type="Proteomes" id="UP001500839"/>
    </source>
</evidence>
<evidence type="ECO:0000259" key="4">
    <source>
        <dbReference type="Pfam" id="PF00557"/>
    </source>
</evidence>
<dbReference type="InterPro" id="IPR000587">
    <property type="entry name" value="Creatinase_N"/>
</dbReference>